<dbReference type="InterPro" id="IPR006379">
    <property type="entry name" value="HAD-SF_hydro_IIB"/>
</dbReference>
<dbReference type="SFLD" id="SFLDG01144">
    <property type="entry name" value="C2.B.4:_PGP_Like"/>
    <property type="match status" value="1"/>
</dbReference>
<name>A0A6G2CMA2_9FIRM</name>
<organism evidence="1">
    <name type="scientific">Turicibacter sanguinis</name>
    <dbReference type="NCBI Taxonomy" id="154288"/>
    <lineage>
        <taxon>Bacteria</taxon>
        <taxon>Bacillati</taxon>
        <taxon>Bacillota</taxon>
        <taxon>Erysipelotrichia</taxon>
        <taxon>Erysipelotrichales</taxon>
        <taxon>Turicibacteraceae</taxon>
        <taxon>Turicibacter</taxon>
    </lineage>
</organism>
<gene>
    <name evidence="1" type="ORF">GMA64_05860</name>
</gene>
<proteinExistence type="predicted"/>
<dbReference type="CDD" id="cd07516">
    <property type="entry name" value="HAD_Pase"/>
    <property type="match status" value="1"/>
</dbReference>
<dbReference type="PROSITE" id="PS01229">
    <property type="entry name" value="COF_2"/>
    <property type="match status" value="1"/>
</dbReference>
<reference evidence="1" key="1">
    <citation type="journal article" date="2019" name="Nat. Med.">
        <title>A library of human gut bacterial isolates paired with longitudinal multiomics data enables mechanistic microbiome research.</title>
        <authorList>
            <person name="Poyet M."/>
            <person name="Groussin M."/>
            <person name="Gibbons S.M."/>
            <person name="Avila-Pacheco J."/>
            <person name="Jiang X."/>
            <person name="Kearney S.M."/>
            <person name="Perrotta A.R."/>
            <person name="Berdy B."/>
            <person name="Zhao S."/>
            <person name="Lieberman T.D."/>
            <person name="Swanson P.K."/>
            <person name="Smith M."/>
            <person name="Roesemann S."/>
            <person name="Alexander J.E."/>
            <person name="Rich S.A."/>
            <person name="Livny J."/>
            <person name="Vlamakis H."/>
            <person name="Clish C."/>
            <person name="Bullock K."/>
            <person name="Deik A."/>
            <person name="Scott J."/>
            <person name="Pierce K.A."/>
            <person name="Xavier R.J."/>
            <person name="Alm E.J."/>
        </authorList>
    </citation>
    <scope>NUCLEOTIDE SEQUENCE</scope>
    <source>
        <strain evidence="1">BIOML-A179</strain>
    </source>
</reference>
<dbReference type="RefSeq" id="WP_129821563.1">
    <property type="nucleotide sequence ID" value="NZ_RCYV01000012.1"/>
</dbReference>
<dbReference type="EMBL" id="WMQV01000009">
    <property type="protein sequence ID" value="MTL94044.1"/>
    <property type="molecule type" value="Genomic_DNA"/>
</dbReference>
<dbReference type="PANTHER" id="PTHR10000">
    <property type="entry name" value="PHOSPHOSERINE PHOSPHATASE"/>
    <property type="match status" value="1"/>
</dbReference>
<dbReference type="GO" id="GO:0016791">
    <property type="term" value="F:phosphatase activity"/>
    <property type="evidence" value="ECO:0007669"/>
    <property type="project" value="UniProtKB-ARBA"/>
</dbReference>
<dbReference type="InterPro" id="IPR023214">
    <property type="entry name" value="HAD_sf"/>
</dbReference>
<dbReference type="GO" id="GO:0000287">
    <property type="term" value="F:magnesium ion binding"/>
    <property type="evidence" value="ECO:0007669"/>
    <property type="project" value="TreeGrafter"/>
</dbReference>
<dbReference type="Pfam" id="PF08282">
    <property type="entry name" value="Hydrolase_3"/>
    <property type="match status" value="1"/>
</dbReference>
<dbReference type="Gene3D" id="3.40.50.1000">
    <property type="entry name" value="HAD superfamily/HAD-like"/>
    <property type="match status" value="1"/>
</dbReference>
<dbReference type="NCBIfam" id="TIGR01484">
    <property type="entry name" value="HAD-SF-IIB"/>
    <property type="match status" value="1"/>
</dbReference>
<dbReference type="InterPro" id="IPR036412">
    <property type="entry name" value="HAD-like_sf"/>
</dbReference>
<dbReference type="Gene3D" id="3.30.1240.10">
    <property type="match status" value="1"/>
</dbReference>
<keyword evidence="1" id="KW-0378">Hydrolase</keyword>
<evidence type="ECO:0000313" key="1">
    <source>
        <dbReference type="EMBL" id="MTL94044.1"/>
    </source>
</evidence>
<dbReference type="SFLD" id="SFLDG01140">
    <property type="entry name" value="C2.B:_Phosphomannomutase_and_P"/>
    <property type="match status" value="1"/>
</dbReference>
<protein>
    <submittedName>
        <fullName evidence="1">Cof-type HAD-IIB family hydrolase</fullName>
    </submittedName>
</protein>
<dbReference type="SUPFAM" id="SSF56784">
    <property type="entry name" value="HAD-like"/>
    <property type="match status" value="1"/>
</dbReference>
<dbReference type="NCBIfam" id="TIGR00099">
    <property type="entry name" value="Cof-subfamily"/>
    <property type="match status" value="1"/>
</dbReference>
<dbReference type="PANTHER" id="PTHR10000:SF8">
    <property type="entry name" value="HAD SUPERFAMILY HYDROLASE-LIKE, TYPE 3"/>
    <property type="match status" value="1"/>
</dbReference>
<dbReference type="SFLD" id="SFLDS00003">
    <property type="entry name" value="Haloacid_Dehalogenase"/>
    <property type="match status" value="1"/>
</dbReference>
<dbReference type="AlphaFoldDB" id="A0A6G2CMA2"/>
<dbReference type="InterPro" id="IPR000150">
    <property type="entry name" value="Cof"/>
</dbReference>
<dbReference type="GO" id="GO:0005829">
    <property type="term" value="C:cytosol"/>
    <property type="evidence" value="ECO:0007669"/>
    <property type="project" value="TreeGrafter"/>
</dbReference>
<sequence length="273" mass="30524">MNPYKVIVMDVDGTLTNKEKKITQKTKAALKMAQEQGMILVLASGRPTSGLLNLAKELEMDQHQGLLVSYNGSQVIDLSTKAILLNNPLSISEAKSILRHLKQFNLTPMIDDGVHLYVENVDGYLVEYETKGNAFILKEVDDLEAFVEFECHKILTSGMPDYLEEIFEDMKYPFNEQCNCMFTAPFYVEYTAKGIDKAKALETVLNHLGCQKEEVVAFGDGHNDASMLKYVGLGIAMENAVQASKDIAHFVTFSNEEDGIAYALEKFCLNKKL</sequence>
<comment type="caution">
    <text evidence="1">The sequence shown here is derived from an EMBL/GenBank/DDBJ whole genome shotgun (WGS) entry which is preliminary data.</text>
</comment>
<accession>A0A6G2CMA2</accession>